<evidence type="ECO:0000313" key="3">
    <source>
        <dbReference type="RefSeq" id="XP_017670684.1"/>
    </source>
</evidence>
<sequence length="191" mass="21496">MCIYSTRYNRNGSGRRSNARHSPPLTERSRAPRHFVATPGSARPSRHVVTAHTGTAPRRRCPSAPERPERGPAGAMEPGNFIARDNYWKKCVEKEGDAAKRWSDKWGFLKTPLEELIGDEKKDAKPKIELPEHMRIRPVTPVEKYIKVLPSPPVPKTTQGFIGWRSAVPGLELEIDHQIRSCKGALCRSLN</sequence>
<organism evidence="2 3">
    <name type="scientific">Lepidothrix coronata</name>
    <name type="common">blue-crowned manakin</name>
    <dbReference type="NCBI Taxonomy" id="321398"/>
    <lineage>
        <taxon>Eukaryota</taxon>
        <taxon>Metazoa</taxon>
        <taxon>Chordata</taxon>
        <taxon>Craniata</taxon>
        <taxon>Vertebrata</taxon>
        <taxon>Euteleostomi</taxon>
        <taxon>Archelosauria</taxon>
        <taxon>Archosauria</taxon>
        <taxon>Dinosauria</taxon>
        <taxon>Saurischia</taxon>
        <taxon>Theropoda</taxon>
        <taxon>Coelurosauria</taxon>
        <taxon>Aves</taxon>
        <taxon>Neognathae</taxon>
        <taxon>Neoaves</taxon>
        <taxon>Telluraves</taxon>
        <taxon>Australaves</taxon>
        <taxon>Passeriformes</taxon>
        <taxon>Pipridae</taxon>
        <taxon>Lepidothrix</taxon>
    </lineage>
</organism>
<protein>
    <submittedName>
        <fullName evidence="3">Uncharacterized protein C20orf85 homolog</fullName>
    </submittedName>
</protein>
<accession>A0A6J0HAK2</accession>
<feature type="region of interest" description="Disordered" evidence="1">
    <location>
        <begin position="1"/>
        <end position="78"/>
    </location>
</feature>
<dbReference type="PANTHER" id="PTHR31909:SF3">
    <property type="entry name" value="SIMILAR TO PROTEIN C20ORF85 HOMOLOG"/>
    <property type="match status" value="1"/>
</dbReference>
<dbReference type="InterPro" id="IPR020339">
    <property type="entry name" value="C20orf85-like"/>
</dbReference>
<dbReference type="PANTHER" id="PTHR31909">
    <property type="entry name" value="CHROMOSOME 20 ORF85 FAMILY MEMBER"/>
    <property type="match status" value="1"/>
</dbReference>
<dbReference type="Pfam" id="PF14945">
    <property type="entry name" value="LLC1"/>
    <property type="match status" value="1"/>
</dbReference>
<evidence type="ECO:0000313" key="2">
    <source>
        <dbReference type="Proteomes" id="UP000504624"/>
    </source>
</evidence>
<reference evidence="3" key="1">
    <citation type="submission" date="2025-08" db="UniProtKB">
        <authorList>
            <consortium name="RefSeq"/>
        </authorList>
    </citation>
    <scope>IDENTIFICATION</scope>
</reference>
<dbReference type="AlphaFoldDB" id="A0A6J0HAK2"/>
<dbReference type="CTD" id="128602"/>
<proteinExistence type="predicted"/>
<gene>
    <name evidence="3" type="primary">CUNH20orf85</name>
</gene>
<evidence type="ECO:0000256" key="1">
    <source>
        <dbReference type="SAM" id="MobiDB-lite"/>
    </source>
</evidence>
<keyword evidence="2" id="KW-1185">Reference proteome</keyword>
<name>A0A6J0HAK2_9PASS</name>
<dbReference type="GeneID" id="108497516"/>
<dbReference type="Proteomes" id="UP000504624">
    <property type="component" value="Unplaced"/>
</dbReference>
<dbReference type="RefSeq" id="XP_017670684.1">
    <property type="nucleotide sequence ID" value="XM_017815195.1"/>
</dbReference>
<dbReference type="OrthoDB" id="10031946at2759"/>